<keyword evidence="8" id="KW-0539">Nucleus</keyword>
<accession>A0A8J2S129</accession>
<evidence type="ECO:0000256" key="2">
    <source>
        <dbReference type="ARBA" id="ARBA00022723"/>
    </source>
</evidence>
<keyword evidence="7" id="KW-0804">Transcription</keyword>
<keyword evidence="11" id="KW-1133">Transmembrane helix</keyword>
<keyword evidence="6" id="KW-0805">Transcription regulation</keyword>
<feature type="compositionally biased region" description="Basic and acidic residues" evidence="10">
    <location>
        <begin position="225"/>
        <end position="242"/>
    </location>
</feature>
<keyword evidence="11" id="KW-0812">Transmembrane</keyword>
<comment type="subcellular location">
    <subcellularLocation>
        <location evidence="1">Nucleus</location>
    </subcellularLocation>
</comment>
<evidence type="ECO:0000256" key="9">
    <source>
        <dbReference type="PROSITE-ProRule" id="PRU00042"/>
    </source>
</evidence>
<name>A0A8J2S129_9CRUS</name>
<dbReference type="AlphaFoldDB" id="A0A8J2S129"/>
<dbReference type="SUPFAM" id="SSF57667">
    <property type="entry name" value="beta-beta-alpha zinc fingers"/>
    <property type="match status" value="1"/>
</dbReference>
<protein>
    <recommendedName>
        <fullName evidence="12">C2H2-type domain-containing protein</fullName>
    </recommendedName>
</protein>
<evidence type="ECO:0000313" key="14">
    <source>
        <dbReference type="Proteomes" id="UP000789390"/>
    </source>
</evidence>
<evidence type="ECO:0000256" key="5">
    <source>
        <dbReference type="ARBA" id="ARBA00022833"/>
    </source>
</evidence>
<dbReference type="PROSITE" id="PS50157">
    <property type="entry name" value="ZINC_FINGER_C2H2_2"/>
    <property type="match status" value="2"/>
</dbReference>
<dbReference type="GO" id="GO:0000978">
    <property type="term" value="F:RNA polymerase II cis-regulatory region sequence-specific DNA binding"/>
    <property type="evidence" value="ECO:0007669"/>
    <property type="project" value="TreeGrafter"/>
</dbReference>
<evidence type="ECO:0000256" key="8">
    <source>
        <dbReference type="ARBA" id="ARBA00023242"/>
    </source>
</evidence>
<keyword evidence="14" id="KW-1185">Reference proteome</keyword>
<keyword evidence="3" id="KW-0677">Repeat</keyword>
<dbReference type="FunFam" id="3.30.160.60:FF:001289">
    <property type="entry name" value="Zinc finger protein 574"/>
    <property type="match status" value="1"/>
</dbReference>
<evidence type="ECO:0000256" key="7">
    <source>
        <dbReference type="ARBA" id="ARBA00023163"/>
    </source>
</evidence>
<keyword evidence="2" id="KW-0479">Metal-binding</keyword>
<evidence type="ECO:0000256" key="4">
    <source>
        <dbReference type="ARBA" id="ARBA00022771"/>
    </source>
</evidence>
<dbReference type="FunFam" id="3.30.160.60:FF:002343">
    <property type="entry name" value="Zinc finger protein 33A"/>
    <property type="match status" value="1"/>
</dbReference>
<dbReference type="Proteomes" id="UP000789390">
    <property type="component" value="Unassembled WGS sequence"/>
</dbReference>
<comment type="caution">
    <text evidence="13">The sequence shown here is derived from an EMBL/GenBank/DDBJ whole genome shotgun (WGS) entry which is preliminary data.</text>
</comment>
<proteinExistence type="predicted"/>
<feature type="region of interest" description="Disordered" evidence="10">
    <location>
        <begin position="214"/>
        <end position="250"/>
    </location>
</feature>
<dbReference type="OrthoDB" id="5978418at2759"/>
<evidence type="ECO:0000256" key="10">
    <source>
        <dbReference type="SAM" id="MobiDB-lite"/>
    </source>
</evidence>
<feature type="domain" description="C2H2-type" evidence="12">
    <location>
        <begin position="165"/>
        <end position="192"/>
    </location>
</feature>
<reference evidence="13" key="1">
    <citation type="submission" date="2021-11" db="EMBL/GenBank/DDBJ databases">
        <authorList>
            <person name="Schell T."/>
        </authorList>
    </citation>
    <scope>NUCLEOTIDE SEQUENCE</scope>
    <source>
        <strain evidence="13">M5</strain>
    </source>
</reference>
<dbReference type="PANTHER" id="PTHR23235">
    <property type="entry name" value="KRUEPPEL-LIKE TRANSCRIPTION FACTOR"/>
    <property type="match status" value="1"/>
</dbReference>
<feature type="transmembrane region" description="Helical" evidence="11">
    <location>
        <begin position="334"/>
        <end position="353"/>
    </location>
</feature>
<gene>
    <name evidence="13" type="ORF">DGAL_LOCUS16322</name>
</gene>
<dbReference type="SMART" id="SM00355">
    <property type="entry name" value="ZnF_C2H2"/>
    <property type="match status" value="2"/>
</dbReference>
<sequence length="378" mass="43592">MFYFIILDMPPSYYADLSHIHLIAMCNSNDLKSENGLDILLNAIVEDLSDLETKGDNLALNQVFGMTESFGHDFFCPLCYCSREESQTKFTERENPQLTLAFRRLCDILSKKFDSNYCKDYVNIQSSWEMSAADFLTDDIASHFNLLDDHLINGHMHKHTGELPYKCLTCKYSTAFNWNLKQHEKVHTGEKPFQCDICLKGFNEKQSLMRHKLIHERQQSTSQSSRHDNSRSRSQPIEKEMLKSPSNYQKSSPCPFFQTRFKRKEKCNGNWDMANFLRQYFNKTSWMLGFPLVPTPTVTSYPGQSLEGMIRRLTERKDEQQLISNTWDAEAPNGIFYLAALLVTLIFVAISVATDTRANEVGNDEGNELGSSSKVLRW</sequence>
<dbReference type="PROSITE" id="PS00028">
    <property type="entry name" value="ZINC_FINGER_C2H2_1"/>
    <property type="match status" value="1"/>
</dbReference>
<dbReference type="Gene3D" id="3.30.160.60">
    <property type="entry name" value="Classic Zinc Finger"/>
    <property type="match status" value="2"/>
</dbReference>
<dbReference type="InterPro" id="IPR036236">
    <property type="entry name" value="Znf_C2H2_sf"/>
</dbReference>
<evidence type="ECO:0000256" key="1">
    <source>
        <dbReference type="ARBA" id="ARBA00004123"/>
    </source>
</evidence>
<evidence type="ECO:0000256" key="3">
    <source>
        <dbReference type="ARBA" id="ARBA00022737"/>
    </source>
</evidence>
<keyword evidence="5" id="KW-0862">Zinc</keyword>
<dbReference type="GO" id="GO:0005634">
    <property type="term" value="C:nucleus"/>
    <property type="evidence" value="ECO:0007669"/>
    <property type="project" value="UniProtKB-SubCell"/>
</dbReference>
<feature type="domain" description="C2H2-type" evidence="12">
    <location>
        <begin position="193"/>
        <end position="220"/>
    </location>
</feature>
<dbReference type="GO" id="GO:0000981">
    <property type="term" value="F:DNA-binding transcription factor activity, RNA polymerase II-specific"/>
    <property type="evidence" value="ECO:0007669"/>
    <property type="project" value="TreeGrafter"/>
</dbReference>
<dbReference type="PANTHER" id="PTHR23235:SF120">
    <property type="entry name" value="KRUPPEL-LIKE FACTOR 15"/>
    <property type="match status" value="1"/>
</dbReference>
<evidence type="ECO:0000256" key="11">
    <source>
        <dbReference type="SAM" id="Phobius"/>
    </source>
</evidence>
<keyword evidence="4 9" id="KW-0863">Zinc-finger</keyword>
<evidence type="ECO:0000313" key="13">
    <source>
        <dbReference type="EMBL" id="CAH0112587.1"/>
    </source>
</evidence>
<dbReference type="GO" id="GO:0008270">
    <property type="term" value="F:zinc ion binding"/>
    <property type="evidence" value="ECO:0007669"/>
    <property type="project" value="UniProtKB-KW"/>
</dbReference>
<organism evidence="13 14">
    <name type="scientific">Daphnia galeata</name>
    <dbReference type="NCBI Taxonomy" id="27404"/>
    <lineage>
        <taxon>Eukaryota</taxon>
        <taxon>Metazoa</taxon>
        <taxon>Ecdysozoa</taxon>
        <taxon>Arthropoda</taxon>
        <taxon>Crustacea</taxon>
        <taxon>Branchiopoda</taxon>
        <taxon>Diplostraca</taxon>
        <taxon>Cladocera</taxon>
        <taxon>Anomopoda</taxon>
        <taxon>Daphniidae</taxon>
        <taxon>Daphnia</taxon>
    </lineage>
</organism>
<evidence type="ECO:0000256" key="6">
    <source>
        <dbReference type="ARBA" id="ARBA00023015"/>
    </source>
</evidence>
<keyword evidence="11" id="KW-0472">Membrane</keyword>
<dbReference type="EMBL" id="CAKKLH010000328">
    <property type="protein sequence ID" value="CAH0112587.1"/>
    <property type="molecule type" value="Genomic_DNA"/>
</dbReference>
<dbReference type="InterPro" id="IPR013087">
    <property type="entry name" value="Znf_C2H2_type"/>
</dbReference>
<evidence type="ECO:0000259" key="12">
    <source>
        <dbReference type="PROSITE" id="PS50157"/>
    </source>
</evidence>